<dbReference type="Proteomes" id="UP000001822">
    <property type="component" value="Chromosome"/>
</dbReference>
<dbReference type="AlphaFoldDB" id="A0A6N4SNT8"/>
<protein>
    <submittedName>
        <fullName evidence="1">Uncharacterized protein</fullName>
    </submittedName>
</protein>
<dbReference type="KEGG" id="chu:CHU_0630"/>
<proteinExistence type="predicted"/>
<dbReference type="EMBL" id="CP000383">
    <property type="protein sequence ID" value="ABG57917.1"/>
    <property type="molecule type" value="Genomic_DNA"/>
</dbReference>
<accession>A0A6N4SNT8</accession>
<organism evidence="1 2">
    <name type="scientific">Cytophaga hutchinsonii (strain ATCC 33406 / DSM 1761 / CIP 103989 / NBRC 15051 / NCIMB 9469 / D465)</name>
    <dbReference type="NCBI Taxonomy" id="269798"/>
    <lineage>
        <taxon>Bacteria</taxon>
        <taxon>Pseudomonadati</taxon>
        <taxon>Bacteroidota</taxon>
        <taxon>Cytophagia</taxon>
        <taxon>Cytophagales</taxon>
        <taxon>Cytophagaceae</taxon>
        <taxon>Cytophaga</taxon>
    </lineage>
</organism>
<reference evidence="1 2" key="1">
    <citation type="journal article" date="2007" name="Appl. Environ. Microbiol.">
        <title>Genome sequence of the cellulolytic gliding bacterium Cytophaga hutchinsonii.</title>
        <authorList>
            <person name="Xie G."/>
            <person name="Bruce D.C."/>
            <person name="Challacombe J.F."/>
            <person name="Chertkov O."/>
            <person name="Detter J.C."/>
            <person name="Gilna P."/>
            <person name="Han C.S."/>
            <person name="Lucas S."/>
            <person name="Misra M."/>
            <person name="Myers G.L."/>
            <person name="Richardson P."/>
            <person name="Tapia R."/>
            <person name="Thayer N."/>
            <person name="Thompson L.S."/>
            <person name="Brettin T.S."/>
            <person name="Henrissat B."/>
            <person name="Wilson D.B."/>
            <person name="McBride M.J."/>
        </authorList>
    </citation>
    <scope>NUCLEOTIDE SEQUENCE [LARGE SCALE GENOMIC DNA]</scope>
    <source>
        <strain evidence="2">ATCC 33406 / DSM 1761 / CIP 103989 / NBRC 15051 / NCIMB 9469 / D465</strain>
    </source>
</reference>
<evidence type="ECO:0000313" key="2">
    <source>
        <dbReference type="Proteomes" id="UP000001822"/>
    </source>
</evidence>
<gene>
    <name evidence="1" type="ordered locus">CHU_0630</name>
</gene>
<keyword evidence="2" id="KW-1185">Reference proteome</keyword>
<sequence>MISCVILLNLNKNNRMKHSMKYVVLCLLFFIYSTAFSQTAVEYLNSMTMEFGTIKNGYFEYINQVAHGKSAKKAETKRQEVLTILKTSKSKISKIKAFNGKTTLRDSLISYLDLSYNVMTNDYSKIMDMEAISEQSYDMMEAYVTAQEIANQKINKGSEMVNTQIAAFAAENNITMNAGADDSRDKVIKIANSVMKFQSNLNLLLFKSSFQEQQMIAALSAGNISLVQQSRTALIQASREGLKSLDTIPSYKGDGTLEVALRNILNFYQDEATNQIPGMLDFFLAKENFEKIKKVVDSKPKGSVTKEEVDQYNAALGKYNESINAYNTKNNTLNAKRTQLFNEWNAAGDAFLDKQIPKK</sequence>
<evidence type="ECO:0000313" key="1">
    <source>
        <dbReference type="EMBL" id="ABG57917.1"/>
    </source>
</evidence>
<name>A0A6N4SNT8_CYTH3</name>